<evidence type="ECO:0000313" key="2">
    <source>
        <dbReference type="EMBL" id="PIR96569.1"/>
    </source>
</evidence>
<comment type="caution">
    <text evidence="2">The sequence shown here is derived from an EMBL/GenBank/DDBJ whole genome shotgun (WGS) entry which is preliminary data.</text>
</comment>
<keyword evidence="1" id="KW-0812">Transmembrane</keyword>
<sequence length="114" mass="13281">MVFKWFLIPFMVLHGAMHLIGWVVNLDRARVGSLTGKLSFGFSKKWRKPLAQFWLLALILFIAGSMALLLNYYWWWWEILAAVIISQSLIVVWWQDAKTGTILNLLIFIALMLV</sequence>
<dbReference type="Proteomes" id="UP000230922">
    <property type="component" value="Unassembled WGS sequence"/>
</dbReference>
<keyword evidence="1" id="KW-0472">Membrane</keyword>
<organism evidence="2 3">
    <name type="scientific">Candidatus Doudnabacteria bacterium CG10_big_fil_rev_8_21_14_0_10_42_18</name>
    <dbReference type="NCBI Taxonomy" id="1974552"/>
    <lineage>
        <taxon>Bacteria</taxon>
        <taxon>Candidatus Doudnaibacteriota</taxon>
    </lineage>
</organism>
<evidence type="ECO:0000256" key="1">
    <source>
        <dbReference type="SAM" id="Phobius"/>
    </source>
</evidence>
<dbReference type="AlphaFoldDB" id="A0A2H0VDZ1"/>
<evidence type="ECO:0000313" key="3">
    <source>
        <dbReference type="Proteomes" id="UP000230922"/>
    </source>
</evidence>
<keyword evidence="1" id="KW-1133">Transmembrane helix</keyword>
<feature type="transmembrane region" description="Helical" evidence="1">
    <location>
        <begin position="6"/>
        <end position="29"/>
    </location>
</feature>
<protein>
    <submittedName>
        <fullName evidence="2">Uncharacterized protein</fullName>
    </submittedName>
</protein>
<reference evidence="3" key="1">
    <citation type="submission" date="2017-09" db="EMBL/GenBank/DDBJ databases">
        <title>Depth-based differentiation of microbial function through sediment-hosted aquifers and enrichment of novel symbionts in the deep terrestrial subsurface.</title>
        <authorList>
            <person name="Probst A.J."/>
            <person name="Ladd B."/>
            <person name="Jarett J.K."/>
            <person name="Geller-Mcgrath D.E."/>
            <person name="Sieber C.M.K."/>
            <person name="Emerson J.B."/>
            <person name="Anantharaman K."/>
            <person name="Thomas B.C."/>
            <person name="Malmstrom R."/>
            <person name="Stieglmeier M."/>
            <person name="Klingl A."/>
            <person name="Woyke T."/>
            <person name="Ryan C.M."/>
            <person name="Banfield J.F."/>
        </authorList>
    </citation>
    <scope>NUCLEOTIDE SEQUENCE [LARGE SCALE GENOMIC DNA]</scope>
</reference>
<dbReference type="EMBL" id="PFAK01000004">
    <property type="protein sequence ID" value="PIR96569.1"/>
    <property type="molecule type" value="Genomic_DNA"/>
</dbReference>
<proteinExistence type="predicted"/>
<gene>
    <name evidence="2" type="ORF">COT92_00285</name>
</gene>
<name>A0A2H0VDZ1_9BACT</name>
<accession>A0A2H0VDZ1</accession>
<feature type="transmembrane region" description="Helical" evidence="1">
    <location>
        <begin position="50"/>
        <end position="69"/>
    </location>
</feature>